<dbReference type="GO" id="GO:0005829">
    <property type="term" value="C:cytosol"/>
    <property type="evidence" value="ECO:0007669"/>
    <property type="project" value="TreeGrafter"/>
</dbReference>
<reference evidence="7 8" key="1">
    <citation type="submission" date="2018-02" db="EMBL/GenBank/DDBJ databases">
        <title>The genomes of Aspergillus section Nigri reveals drivers in fungal speciation.</title>
        <authorList>
            <consortium name="DOE Joint Genome Institute"/>
            <person name="Vesth T.C."/>
            <person name="Nybo J."/>
            <person name="Theobald S."/>
            <person name="Brandl J."/>
            <person name="Frisvad J.C."/>
            <person name="Nielsen K.F."/>
            <person name="Lyhne E.K."/>
            <person name="Kogle M.E."/>
            <person name="Kuo A."/>
            <person name="Riley R."/>
            <person name="Clum A."/>
            <person name="Nolan M."/>
            <person name="Lipzen A."/>
            <person name="Salamov A."/>
            <person name="Henrissat B."/>
            <person name="Wiebenga A."/>
            <person name="De vries R.P."/>
            <person name="Grigoriev I.V."/>
            <person name="Mortensen U.H."/>
            <person name="Andersen M.R."/>
            <person name="Baker S.E."/>
        </authorList>
    </citation>
    <scope>NUCLEOTIDE SEQUENCE [LARGE SCALE GENOMIC DNA]</scope>
    <source>
        <strain evidence="7 8">CBS 121057</strain>
    </source>
</reference>
<dbReference type="InterPro" id="IPR001597">
    <property type="entry name" value="ArAA_b-elim_lyase/Thr_aldolase"/>
</dbReference>
<dbReference type="FunFam" id="3.40.640.10:FF:000030">
    <property type="entry name" value="Low-specificity L-threonine aldolase"/>
    <property type="match status" value="1"/>
</dbReference>
<evidence type="ECO:0000313" key="8">
    <source>
        <dbReference type="Proteomes" id="UP000248423"/>
    </source>
</evidence>
<proteinExistence type="inferred from homology"/>
<dbReference type="InterPro" id="IPR015422">
    <property type="entry name" value="PyrdxlP-dep_Trfase_small"/>
</dbReference>
<accession>A0A319EI94</accession>
<name>A0A319EI94_ASPSB</name>
<evidence type="ECO:0000256" key="2">
    <source>
        <dbReference type="ARBA" id="ARBA00006966"/>
    </source>
</evidence>
<dbReference type="Pfam" id="PF01212">
    <property type="entry name" value="Beta_elim_lyase"/>
    <property type="match status" value="1"/>
</dbReference>
<feature type="modified residue" description="N6-(pyridoxal phosphate)lysine" evidence="5">
    <location>
        <position position="174"/>
    </location>
</feature>
<dbReference type="STRING" id="1448318.A0A319EI94"/>
<evidence type="ECO:0000256" key="3">
    <source>
        <dbReference type="ARBA" id="ARBA00022898"/>
    </source>
</evidence>
<dbReference type="Proteomes" id="UP000248423">
    <property type="component" value="Unassembled WGS sequence"/>
</dbReference>
<dbReference type="PIRSF" id="PIRSF017617">
    <property type="entry name" value="Thr_aldolase"/>
    <property type="match status" value="1"/>
</dbReference>
<keyword evidence="8" id="KW-1185">Reference proteome</keyword>
<dbReference type="VEuPathDB" id="FungiDB:BO78DRAFT_308235"/>
<dbReference type="AlphaFoldDB" id="A0A319EI94"/>
<evidence type="ECO:0000259" key="6">
    <source>
        <dbReference type="Pfam" id="PF01212"/>
    </source>
</evidence>
<evidence type="ECO:0000256" key="5">
    <source>
        <dbReference type="PIRSR" id="PIRSR017617-1"/>
    </source>
</evidence>
<comment type="similarity">
    <text evidence="2">Belongs to the threonine aldolase family.</text>
</comment>
<feature type="domain" description="Aromatic amino acid beta-eliminating lyase/threonine aldolase" evidence="6">
    <location>
        <begin position="6"/>
        <end position="264"/>
    </location>
</feature>
<dbReference type="PANTHER" id="PTHR48097:SF9">
    <property type="entry name" value="L-THREONINE ALDOLASE"/>
    <property type="match status" value="1"/>
</dbReference>
<dbReference type="GO" id="GO:0006567">
    <property type="term" value="P:L-threonine catabolic process"/>
    <property type="evidence" value="ECO:0007669"/>
    <property type="project" value="TreeGrafter"/>
</dbReference>
<comment type="cofactor">
    <cofactor evidence="1">
        <name>pyridoxal 5'-phosphate</name>
        <dbReference type="ChEBI" id="CHEBI:597326"/>
    </cofactor>
</comment>
<dbReference type="GO" id="GO:0008732">
    <property type="term" value="F:L-allo-threonine aldolase activity"/>
    <property type="evidence" value="ECO:0007669"/>
    <property type="project" value="TreeGrafter"/>
</dbReference>
<dbReference type="OrthoDB" id="10261951at2759"/>
<evidence type="ECO:0000256" key="4">
    <source>
        <dbReference type="ARBA" id="ARBA00023239"/>
    </source>
</evidence>
<dbReference type="InterPro" id="IPR015421">
    <property type="entry name" value="PyrdxlP-dep_Trfase_major"/>
</dbReference>
<dbReference type="SUPFAM" id="SSF53383">
    <property type="entry name" value="PLP-dependent transferases"/>
    <property type="match status" value="1"/>
</dbReference>
<dbReference type="Gene3D" id="3.40.640.10">
    <property type="entry name" value="Type I PLP-dependent aspartate aminotransferase-like (Major domain)"/>
    <property type="match status" value="1"/>
</dbReference>
<evidence type="ECO:0000256" key="1">
    <source>
        <dbReference type="ARBA" id="ARBA00001933"/>
    </source>
</evidence>
<protein>
    <submittedName>
        <fullName evidence="7">L-allo-threonine aldolase</fullName>
    </submittedName>
</protein>
<dbReference type="InterPro" id="IPR015424">
    <property type="entry name" value="PyrdxlP-dep_Trfase"/>
</dbReference>
<dbReference type="GO" id="GO:0006545">
    <property type="term" value="P:glycine biosynthetic process"/>
    <property type="evidence" value="ECO:0007669"/>
    <property type="project" value="TreeGrafter"/>
</dbReference>
<dbReference type="Gene3D" id="3.90.1150.10">
    <property type="entry name" value="Aspartate Aminotransferase, domain 1"/>
    <property type="match status" value="1"/>
</dbReference>
<keyword evidence="3" id="KW-0663">Pyridoxal phosphate</keyword>
<evidence type="ECO:0000313" key="7">
    <source>
        <dbReference type="EMBL" id="PYI09380.1"/>
    </source>
</evidence>
<dbReference type="PANTHER" id="PTHR48097">
    <property type="entry name" value="L-THREONINE ALDOLASE-RELATED"/>
    <property type="match status" value="1"/>
</dbReference>
<dbReference type="InterPro" id="IPR023603">
    <property type="entry name" value="Low_specificity_L-TA-like"/>
</dbReference>
<dbReference type="EMBL" id="KZ826327">
    <property type="protein sequence ID" value="PYI09380.1"/>
    <property type="molecule type" value="Genomic_DNA"/>
</dbReference>
<organism evidence="7 8">
    <name type="scientific">Aspergillus sclerotiicarbonarius (strain CBS 121057 / IBT 28362)</name>
    <dbReference type="NCBI Taxonomy" id="1448318"/>
    <lineage>
        <taxon>Eukaryota</taxon>
        <taxon>Fungi</taxon>
        <taxon>Dikarya</taxon>
        <taxon>Ascomycota</taxon>
        <taxon>Pezizomycotina</taxon>
        <taxon>Eurotiomycetes</taxon>
        <taxon>Eurotiomycetidae</taxon>
        <taxon>Eurotiales</taxon>
        <taxon>Aspergillaceae</taxon>
        <taxon>Aspergillus</taxon>
        <taxon>Aspergillus subgen. Circumdati</taxon>
    </lineage>
</organism>
<keyword evidence="4" id="KW-0456">Lyase</keyword>
<gene>
    <name evidence="7" type="ORF">BO78DRAFT_308235</name>
</gene>
<sequence>MYTRRRNIYSLSAATPTDRTGHKSALLVMSGTMGNQVAIRTHLTQAPYSVLCDHRAHILISEAGGVSAWTGATTIPVIPANGLYLTLEDILSRVVLSNNIHHCPTKLVSLENTLHGLIIPLDEMRRIVDWAHENGIPVHLDGARVWDAVVATSGRHSLAEHTSMFDSVSLCFSKGLGAPIGSMIVGSKGFIDRARWSIGGGIRQAGVIAAPARVAVDEVFGVDSYGMMGRMRGTHQRVRRIAALWTERGGRVLLPVQTGMVWLHLDAAGIDPSFMREIGGREGVRLSERRLVVHHQISDATIQRLTRVFDVILKKTTPKL</sequence>